<sequence>MRGRRASSFHCDPDVPPIPPHATLEQWTDMAAALVKGDASRWGVIEQGLRTKAQELLPGGGV</sequence>
<dbReference type="RefSeq" id="WP_378588008.1">
    <property type="nucleotide sequence ID" value="NZ_JBHSKD010000004.1"/>
</dbReference>
<dbReference type="EMBL" id="JBHSKD010000004">
    <property type="protein sequence ID" value="MFC5176142.1"/>
    <property type="molecule type" value="Genomic_DNA"/>
</dbReference>
<comment type="caution">
    <text evidence="1">The sequence shown here is derived from an EMBL/GenBank/DDBJ whole genome shotgun (WGS) entry which is preliminary data.</text>
</comment>
<gene>
    <name evidence="1" type="ORF">ACFPGP_05620</name>
</gene>
<accession>A0ABW0BGH0</accession>
<keyword evidence="2" id="KW-1185">Reference proteome</keyword>
<organism evidence="1 2">
    <name type="scientific">Nocardioides taihuensis</name>
    <dbReference type="NCBI Taxonomy" id="1835606"/>
    <lineage>
        <taxon>Bacteria</taxon>
        <taxon>Bacillati</taxon>
        <taxon>Actinomycetota</taxon>
        <taxon>Actinomycetes</taxon>
        <taxon>Propionibacteriales</taxon>
        <taxon>Nocardioidaceae</taxon>
        <taxon>Nocardioides</taxon>
    </lineage>
</organism>
<dbReference type="Proteomes" id="UP001596087">
    <property type="component" value="Unassembled WGS sequence"/>
</dbReference>
<proteinExistence type="predicted"/>
<evidence type="ECO:0000313" key="2">
    <source>
        <dbReference type="Proteomes" id="UP001596087"/>
    </source>
</evidence>
<reference evidence="2" key="1">
    <citation type="journal article" date="2019" name="Int. J. Syst. Evol. Microbiol.">
        <title>The Global Catalogue of Microorganisms (GCM) 10K type strain sequencing project: providing services to taxonomists for standard genome sequencing and annotation.</title>
        <authorList>
            <consortium name="The Broad Institute Genomics Platform"/>
            <consortium name="The Broad Institute Genome Sequencing Center for Infectious Disease"/>
            <person name="Wu L."/>
            <person name="Ma J."/>
        </authorList>
    </citation>
    <scope>NUCLEOTIDE SEQUENCE [LARGE SCALE GENOMIC DNA]</scope>
    <source>
        <strain evidence="2">DFY41</strain>
    </source>
</reference>
<protein>
    <submittedName>
        <fullName evidence="1">Uncharacterized protein</fullName>
    </submittedName>
</protein>
<evidence type="ECO:0000313" key="1">
    <source>
        <dbReference type="EMBL" id="MFC5176142.1"/>
    </source>
</evidence>
<name>A0ABW0BGH0_9ACTN</name>